<evidence type="ECO:0000256" key="2">
    <source>
        <dbReference type="SAM" id="Phobius"/>
    </source>
</evidence>
<dbReference type="AlphaFoldDB" id="A0A6G6Y0F4"/>
<evidence type="ECO:0000313" key="3">
    <source>
        <dbReference type="EMBL" id="QIG78321.1"/>
    </source>
</evidence>
<dbReference type="EMBL" id="CP049109">
    <property type="protein sequence ID" value="QIG78321.1"/>
    <property type="molecule type" value="Genomic_DNA"/>
</dbReference>
<evidence type="ECO:0000313" key="4">
    <source>
        <dbReference type="Proteomes" id="UP000501568"/>
    </source>
</evidence>
<sequence length="64" mass="6898">MSDHRNDDLMHGGTAEAEPTRAETDALIRKRQKSRALVTAVLLGAFVVLVFAISIVKIATGYAT</sequence>
<proteinExistence type="predicted"/>
<feature type="compositionally biased region" description="Basic and acidic residues" evidence="1">
    <location>
        <begin position="1"/>
        <end position="10"/>
    </location>
</feature>
<dbReference type="Proteomes" id="UP000501568">
    <property type="component" value="Chromosome"/>
</dbReference>
<dbReference type="KEGG" id="spzr:G5C33_00105"/>
<feature type="region of interest" description="Disordered" evidence="1">
    <location>
        <begin position="1"/>
        <end position="26"/>
    </location>
</feature>
<reference evidence="3 4" key="1">
    <citation type="submission" date="2020-02" db="EMBL/GenBank/DDBJ databases">
        <authorList>
            <person name="Zheng R.K."/>
            <person name="Sun C.M."/>
        </authorList>
    </citation>
    <scope>NUCLEOTIDE SEQUENCE [LARGE SCALE GENOMIC DNA]</scope>
    <source>
        <strain evidence="4">zrk23</strain>
    </source>
</reference>
<organism evidence="3 4">
    <name type="scientific">Stakelama tenebrarum</name>
    <dbReference type="NCBI Taxonomy" id="2711215"/>
    <lineage>
        <taxon>Bacteria</taxon>
        <taxon>Pseudomonadati</taxon>
        <taxon>Pseudomonadota</taxon>
        <taxon>Alphaproteobacteria</taxon>
        <taxon>Sphingomonadales</taxon>
        <taxon>Sphingomonadaceae</taxon>
        <taxon>Stakelama</taxon>
    </lineage>
</organism>
<gene>
    <name evidence="3" type="ORF">G5C33_00105</name>
</gene>
<accession>A0A6G6Y0F4</accession>
<keyword evidence="2" id="KW-0472">Membrane</keyword>
<protein>
    <submittedName>
        <fullName evidence="3">Uncharacterized protein</fullName>
    </submittedName>
</protein>
<keyword evidence="2" id="KW-1133">Transmembrane helix</keyword>
<keyword evidence="2" id="KW-0812">Transmembrane</keyword>
<name>A0A6G6Y0F4_9SPHN</name>
<keyword evidence="4" id="KW-1185">Reference proteome</keyword>
<evidence type="ECO:0000256" key="1">
    <source>
        <dbReference type="SAM" id="MobiDB-lite"/>
    </source>
</evidence>
<feature type="transmembrane region" description="Helical" evidence="2">
    <location>
        <begin position="36"/>
        <end position="59"/>
    </location>
</feature>
<dbReference type="RefSeq" id="WP_165325320.1">
    <property type="nucleotide sequence ID" value="NZ_CP049109.1"/>
</dbReference>